<evidence type="ECO:0000256" key="2">
    <source>
        <dbReference type="ARBA" id="ARBA00022670"/>
    </source>
</evidence>
<dbReference type="InterPro" id="IPR004447">
    <property type="entry name" value="Peptidase_S41A"/>
</dbReference>
<dbReference type="SUPFAM" id="SSF52096">
    <property type="entry name" value="ClpP/crotonase"/>
    <property type="match status" value="1"/>
</dbReference>
<comment type="caution">
    <text evidence="8">The sequence shown here is derived from an EMBL/GenBank/DDBJ whole genome shotgun (WGS) entry which is preliminary data.</text>
</comment>
<evidence type="ECO:0000256" key="1">
    <source>
        <dbReference type="ARBA" id="ARBA00009179"/>
    </source>
</evidence>
<dbReference type="CDD" id="cd07560">
    <property type="entry name" value="Peptidase_S41_CPP"/>
    <property type="match status" value="1"/>
</dbReference>
<organism evidence="8 9">
    <name type="scientific">Pseudoalteromonas luteoviolacea S4054</name>
    <dbReference type="NCBI Taxonomy" id="1129367"/>
    <lineage>
        <taxon>Bacteria</taxon>
        <taxon>Pseudomonadati</taxon>
        <taxon>Pseudomonadota</taxon>
        <taxon>Gammaproteobacteria</taxon>
        <taxon>Alteromonadales</taxon>
        <taxon>Pseudoalteromonadaceae</taxon>
        <taxon>Pseudoalteromonas</taxon>
    </lineage>
</organism>
<dbReference type="EMBL" id="AUXW01000160">
    <property type="protein sequence ID" value="KKE82652.1"/>
    <property type="molecule type" value="Genomic_DNA"/>
</dbReference>
<dbReference type="PANTHER" id="PTHR32060">
    <property type="entry name" value="TAIL-SPECIFIC PROTEASE"/>
    <property type="match status" value="1"/>
</dbReference>
<dbReference type="Gene3D" id="3.90.226.10">
    <property type="entry name" value="2-enoyl-CoA Hydratase, Chain A, domain 1"/>
    <property type="match status" value="1"/>
</dbReference>
<dbReference type="PATRIC" id="fig|1129367.4.peg.3530"/>
<accession>A0A0F6A8V8</accession>
<dbReference type="InterPro" id="IPR001478">
    <property type="entry name" value="PDZ"/>
</dbReference>
<dbReference type="PANTHER" id="PTHR32060:SF30">
    <property type="entry name" value="CARBOXY-TERMINAL PROCESSING PROTEASE CTPA"/>
    <property type="match status" value="1"/>
</dbReference>
<dbReference type="SMART" id="SM00228">
    <property type="entry name" value="PDZ"/>
    <property type="match status" value="1"/>
</dbReference>
<reference evidence="8 9" key="1">
    <citation type="journal article" date="2015" name="BMC Genomics">
        <title>Genome mining reveals unlocked bioactive potential of marine Gram-negative bacteria.</title>
        <authorList>
            <person name="Machado H."/>
            <person name="Sonnenschein E.C."/>
            <person name="Melchiorsen J."/>
            <person name="Gram L."/>
        </authorList>
    </citation>
    <scope>NUCLEOTIDE SEQUENCE [LARGE SCALE GENOMIC DNA]</scope>
    <source>
        <strain evidence="8 9">S4054</strain>
    </source>
</reference>
<keyword evidence="2 5" id="KW-0645">Protease</keyword>
<dbReference type="Proteomes" id="UP000033434">
    <property type="component" value="Unassembled WGS sequence"/>
</dbReference>
<evidence type="ECO:0000256" key="3">
    <source>
        <dbReference type="ARBA" id="ARBA00022801"/>
    </source>
</evidence>
<comment type="similarity">
    <text evidence="1 5">Belongs to the peptidase S41A family.</text>
</comment>
<feature type="signal peptide" evidence="6">
    <location>
        <begin position="1"/>
        <end position="34"/>
    </location>
</feature>
<evidence type="ECO:0000256" key="5">
    <source>
        <dbReference type="RuleBase" id="RU004404"/>
    </source>
</evidence>
<dbReference type="InterPro" id="IPR036034">
    <property type="entry name" value="PDZ_sf"/>
</dbReference>
<dbReference type="RefSeq" id="WP_145924974.1">
    <property type="nucleotide sequence ID" value="NZ_AUXW01000160.1"/>
</dbReference>
<dbReference type="Pfam" id="PF03572">
    <property type="entry name" value="Peptidase_S41"/>
    <property type="match status" value="1"/>
</dbReference>
<dbReference type="InterPro" id="IPR005151">
    <property type="entry name" value="Tail-specific_protease"/>
</dbReference>
<evidence type="ECO:0000256" key="4">
    <source>
        <dbReference type="ARBA" id="ARBA00022825"/>
    </source>
</evidence>
<feature type="domain" description="PDZ" evidence="7">
    <location>
        <begin position="86"/>
        <end position="156"/>
    </location>
</feature>
<dbReference type="AlphaFoldDB" id="A0A0F6A8V8"/>
<dbReference type="InterPro" id="IPR041489">
    <property type="entry name" value="PDZ_6"/>
</dbReference>
<dbReference type="Pfam" id="PF17820">
    <property type="entry name" value="PDZ_6"/>
    <property type="match status" value="1"/>
</dbReference>
<evidence type="ECO:0000313" key="9">
    <source>
        <dbReference type="Proteomes" id="UP000033434"/>
    </source>
</evidence>
<dbReference type="GO" id="GO:0030288">
    <property type="term" value="C:outer membrane-bounded periplasmic space"/>
    <property type="evidence" value="ECO:0007669"/>
    <property type="project" value="TreeGrafter"/>
</dbReference>
<dbReference type="Gene3D" id="3.30.750.44">
    <property type="match status" value="1"/>
</dbReference>
<feature type="chain" id="PRO_5002499605" description="PDZ domain-containing protein" evidence="6">
    <location>
        <begin position="35"/>
        <end position="407"/>
    </location>
</feature>
<dbReference type="PROSITE" id="PS50106">
    <property type="entry name" value="PDZ"/>
    <property type="match status" value="1"/>
</dbReference>
<dbReference type="SMART" id="SM00245">
    <property type="entry name" value="TSPc"/>
    <property type="match status" value="1"/>
</dbReference>
<dbReference type="SUPFAM" id="SSF50156">
    <property type="entry name" value="PDZ domain-like"/>
    <property type="match status" value="1"/>
</dbReference>
<dbReference type="Gene3D" id="2.30.42.10">
    <property type="match status" value="1"/>
</dbReference>
<name>A0A0F6A8V8_9GAMM</name>
<sequence length="407" mass="44869">MKFFVSISPPCNLKRAMTCLCALFLISLFFHVQAKQISHAHMEEILYHIQTYYVEEVPTSHIKQHNFNELFEQLDPYSKYLNEHELETLFSATNGRYTGIGIEVEEIENRIVIVDTLPGSPAEQAGIEGGDKLVAVNTHDVTNKSISEVSKLLREAKLSIIHITVEREEAHVTLALRRQEITLESVTSKLLKGDIGYISISSFNNHSYHDVARHINMLFAHSGLTLKGLVIDLRDNPGGTLNSAVAISDLFLQSGVIVTTKGRFFDANQKFYAVQGDILNGAPIMVLINSQSASAAEILAGALQDNKRALILGQGSFGKGSVQSLIPIGNGTSALKLTTARYYTPSGQSIEGTGIKPDIEYSKNTLSSLNKTAIMSTDKADKDLYARLEKHWQAARQLVVKQQPTVN</sequence>
<dbReference type="InterPro" id="IPR029045">
    <property type="entry name" value="ClpP/crotonase-like_dom_sf"/>
</dbReference>
<keyword evidence="6" id="KW-0732">Signal</keyword>
<dbReference type="NCBIfam" id="TIGR00225">
    <property type="entry name" value="prc"/>
    <property type="match status" value="1"/>
</dbReference>
<dbReference type="GO" id="GO:0004175">
    <property type="term" value="F:endopeptidase activity"/>
    <property type="evidence" value="ECO:0007669"/>
    <property type="project" value="TreeGrafter"/>
</dbReference>
<evidence type="ECO:0000256" key="6">
    <source>
        <dbReference type="SAM" id="SignalP"/>
    </source>
</evidence>
<keyword evidence="4 5" id="KW-0720">Serine protease</keyword>
<proteinExistence type="inferred from homology"/>
<dbReference type="GO" id="GO:0008236">
    <property type="term" value="F:serine-type peptidase activity"/>
    <property type="evidence" value="ECO:0007669"/>
    <property type="project" value="UniProtKB-KW"/>
</dbReference>
<evidence type="ECO:0000313" key="8">
    <source>
        <dbReference type="EMBL" id="KKE82652.1"/>
    </source>
</evidence>
<protein>
    <recommendedName>
        <fullName evidence="7">PDZ domain-containing protein</fullName>
    </recommendedName>
</protein>
<keyword evidence="3 5" id="KW-0378">Hydrolase</keyword>
<evidence type="ECO:0000259" key="7">
    <source>
        <dbReference type="PROSITE" id="PS50106"/>
    </source>
</evidence>
<dbReference type="GO" id="GO:0007165">
    <property type="term" value="P:signal transduction"/>
    <property type="evidence" value="ECO:0007669"/>
    <property type="project" value="TreeGrafter"/>
</dbReference>
<dbReference type="GO" id="GO:0006508">
    <property type="term" value="P:proteolysis"/>
    <property type="evidence" value="ECO:0007669"/>
    <property type="project" value="UniProtKB-KW"/>
</dbReference>
<dbReference type="CDD" id="cd06782">
    <property type="entry name" value="cpPDZ_CPP-like"/>
    <property type="match status" value="1"/>
</dbReference>
<gene>
    <name evidence="8" type="ORF">N479_17735</name>
</gene>